<protein>
    <submittedName>
        <fullName evidence="1">Uncharacterized protein</fullName>
    </submittedName>
</protein>
<dbReference type="EMBL" id="FNIL01000014">
    <property type="protein sequence ID" value="SDO44398.1"/>
    <property type="molecule type" value="Genomic_DNA"/>
</dbReference>
<dbReference type="AlphaFoldDB" id="A0A1H0JKU2"/>
<evidence type="ECO:0000313" key="1">
    <source>
        <dbReference type="EMBL" id="SDO44398.1"/>
    </source>
</evidence>
<gene>
    <name evidence="1" type="ORF">SAMN04488053_1146</name>
</gene>
<dbReference type="STRING" id="745820.SAMN04488053_1146"/>
<proteinExistence type="predicted"/>
<dbReference type="OrthoDB" id="9802383at2"/>
<dbReference type="Proteomes" id="UP000198778">
    <property type="component" value="Unassembled WGS sequence"/>
</dbReference>
<evidence type="ECO:0000313" key="2">
    <source>
        <dbReference type="Proteomes" id="UP000198778"/>
    </source>
</evidence>
<sequence>MQLLQKAADALPFIQELQSDDCFVALADQTKFLSYLPGTHLDLGIQPGTPFRKGGVNETVLQEGRKVTQYVEEEAYGTSYVVTGIPLQENGKTLGCLTMGVLPDAALDGSCKHTALLQAVIRISAQAEKLLSGCSDTAVAADKTNNKTSIASYQLQQMKETAACLHEPAPASQIREEVSAASLLNEQLASLTLQLHAAKEAASITVQHSRSQQETLHQIYRLAEEIQALQTK</sequence>
<organism evidence="1 2">
    <name type="scientific">Alkalicoccus daliensis</name>
    <dbReference type="NCBI Taxonomy" id="745820"/>
    <lineage>
        <taxon>Bacteria</taxon>
        <taxon>Bacillati</taxon>
        <taxon>Bacillota</taxon>
        <taxon>Bacilli</taxon>
        <taxon>Bacillales</taxon>
        <taxon>Bacillaceae</taxon>
        <taxon>Alkalicoccus</taxon>
    </lineage>
</organism>
<accession>A0A1H0JKU2</accession>
<dbReference type="RefSeq" id="WP_090843902.1">
    <property type="nucleotide sequence ID" value="NZ_FNIL01000014.1"/>
</dbReference>
<keyword evidence="2" id="KW-1185">Reference proteome</keyword>
<name>A0A1H0JKU2_9BACI</name>
<reference evidence="2" key="1">
    <citation type="submission" date="2016-10" db="EMBL/GenBank/DDBJ databases">
        <authorList>
            <person name="Varghese N."/>
            <person name="Submissions S."/>
        </authorList>
    </citation>
    <scope>NUCLEOTIDE SEQUENCE [LARGE SCALE GENOMIC DNA]</scope>
    <source>
        <strain evidence="2">CGMCC 1.10369</strain>
    </source>
</reference>